<gene>
    <name evidence="1" type="ORF">HaLaN_23475</name>
</gene>
<dbReference type="Proteomes" id="UP000485058">
    <property type="component" value="Unassembled WGS sequence"/>
</dbReference>
<name>A0A699ZRS1_HAELA</name>
<proteinExistence type="predicted"/>
<reference evidence="1 2" key="1">
    <citation type="submission" date="2020-02" db="EMBL/GenBank/DDBJ databases">
        <title>Draft genome sequence of Haematococcus lacustris strain NIES-144.</title>
        <authorList>
            <person name="Morimoto D."/>
            <person name="Nakagawa S."/>
            <person name="Yoshida T."/>
            <person name="Sawayama S."/>
        </authorList>
    </citation>
    <scope>NUCLEOTIDE SEQUENCE [LARGE SCALE GENOMIC DNA]</scope>
    <source>
        <strain evidence="1 2">NIES-144</strain>
    </source>
</reference>
<sequence>MAQQGDDPWMCAICRSNQPKPGASLPPWVPAQLIEYYNLPVRVSGEQVDGDVQGGPGAVHKGPVVNEGGNSAVACAEVWHLHLDAAVLQSLDA</sequence>
<dbReference type="EMBL" id="BLLF01002832">
    <property type="protein sequence ID" value="GFH25497.1"/>
    <property type="molecule type" value="Genomic_DNA"/>
</dbReference>
<keyword evidence="2" id="KW-1185">Reference proteome</keyword>
<evidence type="ECO:0000313" key="1">
    <source>
        <dbReference type="EMBL" id="GFH25497.1"/>
    </source>
</evidence>
<dbReference type="AlphaFoldDB" id="A0A699ZRS1"/>
<accession>A0A699ZRS1</accession>
<comment type="caution">
    <text evidence="1">The sequence shown here is derived from an EMBL/GenBank/DDBJ whole genome shotgun (WGS) entry which is preliminary data.</text>
</comment>
<organism evidence="1 2">
    <name type="scientific">Haematococcus lacustris</name>
    <name type="common">Green alga</name>
    <name type="synonym">Haematococcus pluvialis</name>
    <dbReference type="NCBI Taxonomy" id="44745"/>
    <lineage>
        <taxon>Eukaryota</taxon>
        <taxon>Viridiplantae</taxon>
        <taxon>Chlorophyta</taxon>
        <taxon>core chlorophytes</taxon>
        <taxon>Chlorophyceae</taxon>
        <taxon>CS clade</taxon>
        <taxon>Chlamydomonadales</taxon>
        <taxon>Haematococcaceae</taxon>
        <taxon>Haematococcus</taxon>
    </lineage>
</organism>
<evidence type="ECO:0000313" key="2">
    <source>
        <dbReference type="Proteomes" id="UP000485058"/>
    </source>
</evidence>
<protein>
    <submittedName>
        <fullName evidence="1">Uncharacterized protein</fullName>
    </submittedName>
</protein>